<dbReference type="SMART" id="SM00388">
    <property type="entry name" value="HisKA"/>
    <property type="match status" value="1"/>
</dbReference>
<dbReference type="SUPFAM" id="SSF55781">
    <property type="entry name" value="GAF domain-like"/>
    <property type="match status" value="1"/>
</dbReference>
<dbReference type="Gene3D" id="3.30.565.10">
    <property type="entry name" value="Histidine kinase-like ATPase, C-terminal domain"/>
    <property type="match status" value="1"/>
</dbReference>
<dbReference type="OrthoDB" id="303614at2759"/>
<feature type="domain" description="Signal transduction histidine kinase dimerisation/phosphoacceptor" evidence="3">
    <location>
        <begin position="614"/>
        <end position="679"/>
    </location>
</feature>
<feature type="region of interest" description="Disordered" evidence="2">
    <location>
        <begin position="268"/>
        <end position="328"/>
    </location>
</feature>
<evidence type="ECO:0000313" key="5">
    <source>
        <dbReference type="Proteomes" id="UP000824998"/>
    </source>
</evidence>
<dbReference type="SUPFAM" id="SSF55874">
    <property type="entry name" value="ATPase domain of HSP90 chaperone/DNA topoisomerase II/histidine kinase"/>
    <property type="match status" value="1"/>
</dbReference>
<dbReference type="InterPro" id="IPR036890">
    <property type="entry name" value="HATPase_C_sf"/>
</dbReference>
<evidence type="ECO:0000256" key="2">
    <source>
        <dbReference type="SAM" id="MobiDB-lite"/>
    </source>
</evidence>
<dbReference type="EMBL" id="MU251367">
    <property type="protein sequence ID" value="KAG9238676.1"/>
    <property type="molecule type" value="Genomic_DNA"/>
</dbReference>
<feature type="compositionally biased region" description="Polar residues" evidence="2">
    <location>
        <begin position="727"/>
        <end position="743"/>
    </location>
</feature>
<reference evidence="4" key="1">
    <citation type="journal article" date="2021" name="IMA Fungus">
        <title>Genomic characterization of three marine fungi, including Emericellopsis atlantica sp. nov. with signatures of a generalist lifestyle and marine biomass degradation.</title>
        <authorList>
            <person name="Hagestad O.C."/>
            <person name="Hou L."/>
            <person name="Andersen J.H."/>
            <person name="Hansen E.H."/>
            <person name="Altermark B."/>
            <person name="Li C."/>
            <person name="Kuhnert E."/>
            <person name="Cox R.J."/>
            <person name="Crous P.W."/>
            <person name="Spatafora J.W."/>
            <person name="Lail K."/>
            <person name="Amirebrahimi M."/>
            <person name="Lipzen A."/>
            <person name="Pangilinan J."/>
            <person name="Andreopoulos W."/>
            <person name="Hayes R.D."/>
            <person name="Ng V."/>
            <person name="Grigoriev I.V."/>
            <person name="Jackson S.A."/>
            <person name="Sutton T.D.S."/>
            <person name="Dobson A.D.W."/>
            <person name="Rama T."/>
        </authorList>
    </citation>
    <scope>NUCLEOTIDE SEQUENCE</scope>
    <source>
        <strain evidence="4">TRa018bII</strain>
    </source>
</reference>
<feature type="compositionally biased region" description="Basic and acidic residues" evidence="2">
    <location>
        <begin position="426"/>
        <end position="438"/>
    </location>
</feature>
<gene>
    <name evidence="4" type="ORF">BJ875DRAFT_24846</name>
</gene>
<feature type="region of interest" description="Disordered" evidence="2">
    <location>
        <begin position="390"/>
        <end position="444"/>
    </location>
</feature>
<dbReference type="Pfam" id="PF00512">
    <property type="entry name" value="HisKA"/>
    <property type="match status" value="1"/>
</dbReference>
<protein>
    <recommendedName>
        <fullName evidence="3">Signal transduction histidine kinase dimerisation/phosphoacceptor domain-containing protein</fullName>
    </recommendedName>
</protein>
<dbReference type="InterPro" id="IPR036097">
    <property type="entry name" value="HisK_dim/P_sf"/>
</dbReference>
<dbReference type="Proteomes" id="UP000824998">
    <property type="component" value="Unassembled WGS sequence"/>
</dbReference>
<dbReference type="InterPro" id="IPR050956">
    <property type="entry name" value="2C_system_His_kinase"/>
</dbReference>
<dbReference type="FunFam" id="1.10.287.130:FF:000023">
    <property type="entry name" value="Sensor histidine kinase/response regulator, putative"/>
    <property type="match status" value="1"/>
</dbReference>
<dbReference type="InterPro" id="IPR029016">
    <property type="entry name" value="GAF-like_dom_sf"/>
</dbReference>
<keyword evidence="1" id="KW-0597">Phosphoprotein</keyword>
<comment type="caution">
    <text evidence="4">The sequence shown here is derived from an EMBL/GenBank/DDBJ whole genome shotgun (WGS) entry which is preliminary data.</text>
</comment>
<accession>A0A9P7YS73</accession>
<evidence type="ECO:0000256" key="1">
    <source>
        <dbReference type="ARBA" id="ARBA00022553"/>
    </source>
</evidence>
<evidence type="ECO:0000259" key="3">
    <source>
        <dbReference type="SMART" id="SM00388"/>
    </source>
</evidence>
<feature type="compositionally biased region" description="Polar residues" evidence="2">
    <location>
        <begin position="318"/>
        <end position="328"/>
    </location>
</feature>
<dbReference type="GO" id="GO:0000155">
    <property type="term" value="F:phosphorelay sensor kinase activity"/>
    <property type="evidence" value="ECO:0007669"/>
    <property type="project" value="InterPro"/>
</dbReference>
<feature type="compositionally biased region" description="Acidic residues" evidence="2">
    <location>
        <begin position="400"/>
        <end position="410"/>
    </location>
</feature>
<feature type="compositionally biased region" description="Polar residues" evidence="2">
    <location>
        <begin position="300"/>
        <end position="309"/>
    </location>
</feature>
<feature type="region of interest" description="Disordered" evidence="2">
    <location>
        <begin position="19"/>
        <end position="42"/>
    </location>
</feature>
<dbReference type="PANTHER" id="PTHR43719">
    <property type="entry name" value="TWO-COMPONENT HISTIDINE KINASE"/>
    <property type="match status" value="1"/>
</dbReference>
<organism evidence="4 5">
    <name type="scientific">Amylocarpus encephaloides</name>
    <dbReference type="NCBI Taxonomy" id="45428"/>
    <lineage>
        <taxon>Eukaryota</taxon>
        <taxon>Fungi</taxon>
        <taxon>Dikarya</taxon>
        <taxon>Ascomycota</taxon>
        <taxon>Pezizomycotina</taxon>
        <taxon>Leotiomycetes</taxon>
        <taxon>Helotiales</taxon>
        <taxon>Helotiales incertae sedis</taxon>
        <taxon>Amylocarpus</taxon>
    </lineage>
</organism>
<dbReference type="CDD" id="cd00082">
    <property type="entry name" value="HisKA"/>
    <property type="match status" value="1"/>
</dbReference>
<sequence length="863" mass="95031">MPSREAARAREVYRYYQPKSQALPDPIDTFSNSPSTTNASCPTSEAHLESVSLEGFSDTALTAFAQLIAIRLNCQRAVISLIDHETEYLLAESPATFSASHDANQDTWASKRRNNIPRHASLCEEVINLVSKSNLSSGARPTCSVLDLQLHEKLQALECVKQAPNLRFFCGVPLTNNNGITIGCVYVVDDQPRQQNVSGEQSLFLQEMTVTVMDHLENNRAKEDVAMVTQMSQALHAFIEGDGTMKGDWERLKKYNLPGAGAGYHWESNNHDTNATHGVKSSSPTVEISMPDGYDGGLSPGQSPLQHPTSTHDVRAGFNNSPWASTSEVPQLNTAKDRLFANNGFSNLLHTTFARASNLVREGMMVDGAVFFDAPFRFYQARSTLEADLRRIDSSQDTDSSSDEGNEDGDAYTSPQVRPRPHPHMTAHESHRSDETDHSLPSGLLDATSVAGVKADILGFSTHKSSSWDNSEVNPTDNFKAIEQSLLTALVRRYPKGSLFTFDEDGPRILPEVSDVVESQAAPTASLKGRKHSRHIVRVRAELELLLEAFPAARSILFIPLYDATSGCFIGSFAWSTSPTQCFSVENHLSYLVAFGHSVMSTVSQLNTLSADHAKGDFISNVSHELRSPLHGVLASVEFLADTALDGFQRNLVETVDICGRTLLDTIEHVLDFSKIKKFGKETAQPMGAVSNLDISAVIEEVIQGVYAGFEFNGLSSQGLADRTSSHNRSSTPVGGQRTTPESNRLPPRQSRENPAIILDMDFREQWVFPTVSGTWRRLTMNLFGNALKYTSTGFIKIKLEARNLSPSKQLDPVHAIQKTMVTLTISDSGQGMSTDFMKTKLFMPFSQVWILISNLYILGRYL</sequence>
<dbReference type="Gene3D" id="1.10.287.130">
    <property type="match status" value="1"/>
</dbReference>
<feature type="region of interest" description="Disordered" evidence="2">
    <location>
        <begin position="721"/>
        <end position="751"/>
    </location>
</feature>
<feature type="compositionally biased region" description="Polar residues" evidence="2">
    <location>
        <begin position="29"/>
        <end position="42"/>
    </location>
</feature>
<name>A0A9P7YS73_9HELO</name>
<dbReference type="SUPFAM" id="SSF47384">
    <property type="entry name" value="Homodimeric domain of signal transducing histidine kinase"/>
    <property type="match status" value="1"/>
</dbReference>
<dbReference type="PANTHER" id="PTHR43719:SF11">
    <property type="entry name" value="HISTIDINE KINASE_RESPONSE REGULATOR, PUTATIVE-RELATED"/>
    <property type="match status" value="1"/>
</dbReference>
<feature type="compositionally biased region" description="Polar residues" evidence="2">
    <location>
        <begin position="271"/>
        <end position="286"/>
    </location>
</feature>
<evidence type="ECO:0000313" key="4">
    <source>
        <dbReference type="EMBL" id="KAG9238676.1"/>
    </source>
</evidence>
<proteinExistence type="predicted"/>
<dbReference type="Gene3D" id="3.30.450.40">
    <property type="match status" value="1"/>
</dbReference>
<dbReference type="InterPro" id="IPR003661">
    <property type="entry name" value="HisK_dim/P_dom"/>
</dbReference>
<dbReference type="AlphaFoldDB" id="A0A9P7YS73"/>
<keyword evidence="5" id="KW-1185">Reference proteome</keyword>